<comment type="caution">
    <text evidence="1">The sequence shown here is derived from an EMBL/GenBank/DDBJ whole genome shotgun (WGS) entry which is preliminary data.</text>
</comment>
<sequence>MAIDIIMPSAYELEEYQVNHGTPVLFSEDSRSLARIYLRYMNICGIFPKTWHLTMKELLSGNGDSADPGGLELDLASSIYAACVAEWIQREFGVSLSHPVNSFTGQLLTNGHFSQGLIFHKLLLRPLANPAFLAIQNLLVDLISLE</sequence>
<reference evidence="1" key="1">
    <citation type="submission" date="2022-03" db="EMBL/GenBank/DDBJ databases">
        <title>Genomic analyses of argali, domestic sheep and their hybrids provide insights into chromosomal evolution, heterosis and genetic basis of agronomic traits.</title>
        <authorList>
            <person name="Li M."/>
        </authorList>
    </citation>
    <scope>NUCLEOTIDE SEQUENCE</scope>
    <source>
        <strain evidence="1">CAU-MHL-2022a</strain>
        <tissue evidence="1">Skin</tissue>
    </source>
</reference>
<evidence type="ECO:0000313" key="1">
    <source>
        <dbReference type="EMBL" id="KAI4547014.1"/>
    </source>
</evidence>
<name>A0AAD4YGB0_OVIAM</name>
<dbReference type="Proteomes" id="UP001214576">
    <property type="component" value="Unassembled WGS sequence"/>
</dbReference>
<accession>A0AAD4YGB0</accession>
<dbReference type="AlphaFoldDB" id="A0AAD4YGB0"/>
<protein>
    <submittedName>
        <fullName evidence="1">Uncharacterized protein</fullName>
    </submittedName>
</protein>
<gene>
    <name evidence="1" type="ORF">MG293_003569</name>
</gene>
<keyword evidence="2" id="KW-1185">Reference proteome</keyword>
<proteinExistence type="predicted"/>
<dbReference type="EMBL" id="JAKZEL010000002">
    <property type="protein sequence ID" value="KAI4547014.1"/>
    <property type="molecule type" value="Genomic_DNA"/>
</dbReference>
<organism evidence="1 2">
    <name type="scientific">Ovis ammon polii</name>
    <dbReference type="NCBI Taxonomy" id="230172"/>
    <lineage>
        <taxon>Eukaryota</taxon>
        <taxon>Metazoa</taxon>
        <taxon>Chordata</taxon>
        <taxon>Craniata</taxon>
        <taxon>Vertebrata</taxon>
        <taxon>Euteleostomi</taxon>
        <taxon>Mammalia</taxon>
        <taxon>Eutheria</taxon>
        <taxon>Laurasiatheria</taxon>
        <taxon>Artiodactyla</taxon>
        <taxon>Ruminantia</taxon>
        <taxon>Pecora</taxon>
        <taxon>Bovidae</taxon>
        <taxon>Caprinae</taxon>
        <taxon>Ovis</taxon>
    </lineage>
</organism>
<evidence type="ECO:0000313" key="2">
    <source>
        <dbReference type="Proteomes" id="UP001214576"/>
    </source>
</evidence>